<dbReference type="PANTHER" id="PTHR35602:SF3">
    <property type="entry name" value="ESTERASE YQIA"/>
    <property type="match status" value="1"/>
</dbReference>
<dbReference type="PANTHER" id="PTHR35602">
    <property type="entry name" value="ESTERASE YQIA-RELATED"/>
    <property type="match status" value="1"/>
</dbReference>
<comment type="caution">
    <text evidence="1">The sequence shown here is derived from an EMBL/GenBank/DDBJ whole genome shotgun (WGS) entry which is preliminary data.</text>
</comment>
<dbReference type="InterPro" id="IPR008886">
    <property type="entry name" value="UPF0227/Esterase_YqiA"/>
</dbReference>
<reference evidence="2" key="1">
    <citation type="journal article" date="2019" name="Int. J. Syst. Evol. Microbiol.">
        <title>The Global Catalogue of Microorganisms (GCM) 10K type strain sequencing project: providing services to taxonomists for standard genome sequencing and annotation.</title>
        <authorList>
            <consortium name="The Broad Institute Genomics Platform"/>
            <consortium name="The Broad Institute Genome Sequencing Center for Infectious Disease"/>
            <person name="Wu L."/>
            <person name="Ma J."/>
        </authorList>
    </citation>
    <scope>NUCLEOTIDE SEQUENCE [LARGE SCALE GENOMIC DNA]</scope>
    <source>
        <strain evidence="2">JCM 17551</strain>
    </source>
</reference>
<evidence type="ECO:0000313" key="2">
    <source>
        <dbReference type="Proteomes" id="UP001501565"/>
    </source>
</evidence>
<accession>A0ABP7MRS5</accession>
<name>A0ABP7MRS5_9GAMM</name>
<protein>
    <submittedName>
        <fullName evidence="1">Esterase</fullName>
    </submittedName>
</protein>
<proteinExistence type="predicted"/>
<dbReference type="Pfam" id="PF05728">
    <property type="entry name" value="UPF0227"/>
    <property type="match status" value="1"/>
</dbReference>
<sequence>MSSLIYIHGFNSSPESTKAKILTESLAALGMNITRFLVPDLNHDPELAMSSLADLIETAQAQGEQVYLIGSSLGGFYATYLAEQYGLKAVLINPAIKPYELLKDYLGLNKNIYTGQEYQVTEAHMDQLKRFDIDVVDRPENYLLLVQTNDEVLDYTQATNKFWQSPSVIEYGGNHSFEAFQSKLALIGQFFKTSYREAI</sequence>
<dbReference type="SUPFAM" id="SSF53474">
    <property type="entry name" value="alpha/beta-Hydrolases"/>
    <property type="match status" value="1"/>
</dbReference>
<dbReference type="Proteomes" id="UP001501565">
    <property type="component" value="Unassembled WGS sequence"/>
</dbReference>
<gene>
    <name evidence="1" type="ORF">GCM10022277_23380</name>
</gene>
<dbReference type="InterPro" id="IPR029058">
    <property type="entry name" value="AB_hydrolase_fold"/>
</dbReference>
<organism evidence="1 2">
    <name type="scientific">Litoribacillus peritrichatus</name>
    <dbReference type="NCBI Taxonomy" id="718191"/>
    <lineage>
        <taxon>Bacteria</taxon>
        <taxon>Pseudomonadati</taxon>
        <taxon>Pseudomonadota</taxon>
        <taxon>Gammaproteobacteria</taxon>
        <taxon>Oceanospirillales</taxon>
        <taxon>Oceanospirillaceae</taxon>
        <taxon>Litoribacillus</taxon>
    </lineage>
</organism>
<dbReference type="EMBL" id="BAABBN010000007">
    <property type="protein sequence ID" value="GAA3926607.1"/>
    <property type="molecule type" value="Genomic_DNA"/>
</dbReference>
<evidence type="ECO:0000313" key="1">
    <source>
        <dbReference type="EMBL" id="GAA3926607.1"/>
    </source>
</evidence>
<dbReference type="Gene3D" id="3.40.50.1820">
    <property type="entry name" value="alpha/beta hydrolase"/>
    <property type="match status" value="1"/>
</dbReference>
<dbReference type="RefSeq" id="WP_344798713.1">
    <property type="nucleotide sequence ID" value="NZ_BAABBN010000007.1"/>
</dbReference>
<keyword evidence="2" id="KW-1185">Reference proteome</keyword>